<keyword evidence="1" id="KW-0732">Signal</keyword>
<reference evidence="3" key="1">
    <citation type="submission" date="2019-09" db="EMBL/GenBank/DDBJ databases">
        <title>Antimicrobial potential of Antarctic Bacteria.</title>
        <authorList>
            <person name="Benaud N."/>
            <person name="Edwards R.J."/>
            <person name="Ferrari B.C."/>
        </authorList>
    </citation>
    <scope>NUCLEOTIDE SEQUENCE [LARGE SCALE GENOMIC DNA]</scope>
    <source>
        <strain evidence="3">INR9</strain>
        <plasmid evidence="3">unnamed2</plasmid>
    </source>
</reference>
<gene>
    <name evidence="2" type="ORF">F1C12_22325</name>
</gene>
<organism evidence="2 3">
    <name type="scientific">Leifsonia shinshuensis</name>
    <dbReference type="NCBI Taxonomy" id="150026"/>
    <lineage>
        <taxon>Bacteria</taxon>
        <taxon>Bacillati</taxon>
        <taxon>Actinomycetota</taxon>
        <taxon>Actinomycetes</taxon>
        <taxon>Micrococcales</taxon>
        <taxon>Microbacteriaceae</taxon>
        <taxon>Leifsonia</taxon>
    </lineage>
</organism>
<evidence type="ECO:0000313" key="3">
    <source>
        <dbReference type="Proteomes" id="UP000515511"/>
    </source>
</evidence>
<evidence type="ECO:0008006" key="4">
    <source>
        <dbReference type="Google" id="ProtNLM"/>
    </source>
</evidence>
<evidence type="ECO:0000313" key="2">
    <source>
        <dbReference type="EMBL" id="QNE38018.1"/>
    </source>
</evidence>
<name>A0A7G6YHQ3_9MICO</name>
<accession>A0A7G6YHQ3</accession>
<feature type="chain" id="PRO_5028882766" description="Peptidase inhibitor family I36 protein" evidence="1">
    <location>
        <begin position="31"/>
        <end position="119"/>
    </location>
</feature>
<protein>
    <recommendedName>
        <fullName evidence="4">Peptidase inhibitor family I36 protein</fullName>
    </recommendedName>
</protein>
<dbReference type="KEGG" id="lse:F1C12_22325"/>
<dbReference type="Pfam" id="PF03995">
    <property type="entry name" value="Inhibitor_I36"/>
    <property type="match status" value="1"/>
</dbReference>
<dbReference type="EMBL" id="CP043643">
    <property type="protein sequence ID" value="QNE38018.1"/>
    <property type="molecule type" value="Genomic_DNA"/>
</dbReference>
<dbReference type="Gene3D" id="2.60.20.10">
    <property type="entry name" value="Crystallins"/>
    <property type="match status" value="1"/>
</dbReference>
<feature type="signal peptide" evidence="1">
    <location>
        <begin position="1"/>
        <end position="30"/>
    </location>
</feature>
<proteinExistence type="predicted"/>
<evidence type="ECO:0000256" key="1">
    <source>
        <dbReference type="SAM" id="SignalP"/>
    </source>
</evidence>
<keyword evidence="2" id="KW-0614">Plasmid</keyword>
<geneLocation type="plasmid" evidence="2 3">
    <name>unnamed2</name>
</geneLocation>
<dbReference type="AlphaFoldDB" id="A0A7G6YHQ3"/>
<dbReference type="Proteomes" id="UP000515511">
    <property type="component" value="Plasmid unnamed2"/>
</dbReference>
<sequence length="119" mass="12542">MVKKRSIIGVAGAAALVAASVIGFSAPAQASITQCGSNRACAWTDSSYAGAFGSWTSSQSSLAGFHDVISSVANNRTAYIGWFSDPGYSGSLFQQPGGAAGFFNWPDWRNDSFDSLYFY</sequence>